<dbReference type="Gene3D" id="3.40.50.720">
    <property type="entry name" value="NAD(P)-binding Rossmann-like Domain"/>
    <property type="match status" value="1"/>
</dbReference>
<gene>
    <name evidence="5" type="ORF">SAMN02745724_02389</name>
</gene>
<dbReference type="Pfam" id="PF01408">
    <property type="entry name" value="GFO_IDH_MocA"/>
    <property type="match status" value="1"/>
</dbReference>
<keyword evidence="2" id="KW-0560">Oxidoreductase</keyword>
<sequence length="326" mass="36687">MNNKSAVIRWGIIGCGAVTEIKSGPAYQKISGFELSAVMRRNLNKAQDYAARHQVASYFSDANDIINNDDIDAIYIATPPDSHKYYALQVAAVGKPCCVEKPLSPSYADSLEIYKAFKDNNIPLFVAYYRRSLPRFNKIKHMLEKGEIGEVRHVSWHLNKSPSELDLSDSDNWRTNKIVAPGGYFDDLASHGLDLFAYLFGDFDEVKGIGMNQQKLYSSFDAVTACWHHKSGITGAGSWNFGGYSRQDSVVIYGSKGEISFSIFDEVPIRLKTQNNCDEIFVEHPENIHLYHVQNIKSHLLNNQLHPSNGETATHTSWVMEKILED</sequence>
<evidence type="ECO:0000259" key="4">
    <source>
        <dbReference type="Pfam" id="PF22725"/>
    </source>
</evidence>
<evidence type="ECO:0000256" key="1">
    <source>
        <dbReference type="ARBA" id="ARBA00022729"/>
    </source>
</evidence>
<name>A0A1I1LHM5_9GAMM</name>
<dbReference type="RefSeq" id="WP_091983962.1">
    <property type="nucleotide sequence ID" value="NZ_FOLO01000016.1"/>
</dbReference>
<reference evidence="5 6" key="1">
    <citation type="submission" date="2016-10" db="EMBL/GenBank/DDBJ databases">
        <authorList>
            <person name="de Groot N.N."/>
        </authorList>
    </citation>
    <scope>NUCLEOTIDE SEQUENCE [LARGE SCALE GENOMIC DNA]</scope>
    <source>
        <strain evidence="5 6">DSM 6059</strain>
    </source>
</reference>
<feature type="domain" description="Gfo/Idh/MocA-like oxidoreductase N-terminal" evidence="3">
    <location>
        <begin position="8"/>
        <end position="128"/>
    </location>
</feature>
<accession>A0A1I1LHM5</accession>
<dbReference type="GO" id="GO:0016491">
    <property type="term" value="F:oxidoreductase activity"/>
    <property type="evidence" value="ECO:0007669"/>
    <property type="project" value="UniProtKB-KW"/>
</dbReference>
<dbReference type="GO" id="GO:0000166">
    <property type="term" value="F:nucleotide binding"/>
    <property type="evidence" value="ECO:0007669"/>
    <property type="project" value="InterPro"/>
</dbReference>
<dbReference type="OrthoDB" id="9781031at2"/>
<dbReference type="PANTHER" id="PTHR43818:SF11">
    <property type="entry name" value="BCDNA.GH03377"/>
    <property type="match status" value="1"/>
</dbReference>
<dbReference type="Gene3D" id="3.30.360.10">
    <property type="entry name" value="Dihydrodipicolinate Reductase, domain 2"/>
    <property type="match status" value="1"/>
</dbReference>
<keyword evidence="6" id="KW-1185">Reference proteome</keyword>
<dbReference type="InterPro" id="IPR055170">
    <property type="entry name" value="GFO_IDH_MocA-like_dom"/>
</dbReference>
<dbReference type="Pfam" id="PF22725">
    <property type="entry name" value="GFO_IDH_MocA_C3"/>
    <property type="match status" value="1"/>
</dbReference>
<proteinExistence type="predicted"/>
<evidence type="ECO:0000313" key="6">
    <source>
        <dbReference type="Proteomes" id="UP000198862"/>
    </source>
</evidence>
<dbReference type="EMBL" id="FOLO01000016">
    <property type="protein sequence ID" value="SFC72614.1"/>
    <property type="molecule type" value="Genomic_DNA"/>
</dbReference>
<evidence type="ECO:0000313" key="5">
    <source>
        <dbReference type="EMBL" id="SFC72614.1"/>
    </source>
</evidence>
<evidence type="ECO:0000256" key="2">
    <source>
        <dbReference type="ARBA" id="ARBA00023002"/>
    </source>
</evidence>
<dbReference type="SUPFAM" id="SSF51735">
    <property type="entry name" value="NAD(P)-binding Rossmann-fold domains"/>
    <property type="match status" value="1"/>
</dbReference>
<dbReference type="SUPFAM" id="SSF55347">
    <property type="entry name" value="Glyceraldehyde-3-phosphate dehydrogenase-like, C-terminal domain"/>
    <property type="match status" value="1"/>
</dbReference>
<dbReference type="AlphaFoldDB" id="A0A1I1LHM5"/>
<organism evidence="5 6">
    <name type="scientific">Pseudoalteromonas denitrificans DSM 6059</name>
    <dbReference type="NCBI Taxonomy" id="1123010"/>
    <lineage>
        <taxon>Bacteria</taxon>
        <taxon>Pseudomonadati</taxon>
        <taxon>Pseudomonadota</taxon>
        <taxon>Gammaproteobacteria</taxon>
        <taxon>Alteromonadales</taxon>
        <taxon>Pseudoalteromonadaceae</taxon>
        <taxon>Pseudoalteromonas</taxon>
    </lineage>
</organism>
<keyword evidence="1" id="KW-0732">Signal</keyword>
<dbReference type="Proteomes" id="UP000198862">
    <property type="component" value="Unassembled WGS sequence"/>
</dbReference>
<dbReference type="InterPro" id="IPR036291">
    <property type="entry name" value="NAD(P)-bd_dom_sf"/>
</dbReference>
<dbReference type="InterPro" id="IPR000683">
    <property type="entry name" value="Gfo/Idh/MocA-like_OxRdtase_N"/>
</dbReference>
<protein>
    <submittedName>
        <fullName evidence="5">Predicted dehydrogenase</fullName>
    </submittedName>
</protein>
<dbReference type="InterPro" id="IPR050463">
    <property type="entry name" value="Gfo/Idh/MocA_oxidrdct_glycsds"/>
</dbReference>
<dbReference type="PANTHER" id="PTHR43818">
    <property type="entry name" value="BCDNA.GH03377"/>
    <property type="match status" value="1"/>
</dbReference>
<feature type="domain" description="GFO/IDH/MocA-like oxidoreductase" evidence="4">
    <location>
        <begin position="136"/>
        <end position="259"/>
    </location>
</feature>
<evidence type="ECO:0000259" key="3">
    <source>
        <dbReference type="Pfam" id="PF01408"/>
    </source>
</evidence>
<dbReference type="STRING" id="1123010.SAMN02745724_02389"/>